<dbReference type="EMBL" id="JASTZU010000048">
    <property type="protein sequence ID" value="MDL4841862.1"/>
    <property type="molecule type" value="Genomic_DNA"/>
</dbReference>
<dbReference type="Proteomes" id="UP001235343">
    <property type="component" value="Unassembled WGS sequence"/>
</dbReference>
<organism evidence="2 3">
    <name type="scientific">Aquibacillus rhizosphaerae</name>
    <dbReference type="NCBI Taxonomy" id="3051431"/>
    <lineage>
        <taxon>Bacteria</taxon>
        <taxon>Bacillati</taxon>
        <taxon>Bacillota</taxon>
        <taxon>Bacilli</taxon>
        <taxon>Bacillales</taxon>
        <taxon>Bacillaceae</taxon>
        <taxon>Aquibacillus</taxon>
    </lineage>
</organism>
<comment type="caution">
    <text evidence="2">The sequence shown here is derived from an EMBL/GenBank/DDBJ whole genome shotgun (WGS) entry which is preliminary data.</text>
</comment>
<accession>A0ABT7L7M2</accession>
<feature type="compositionally biased region" description="Basic and acidic residues" evidence="1">
    <location>
        <begin position="1"/>
        <end position="11"/>
    </location>
</feature>
<sequence length="41" mass="4954">MKSKTKMDKSRKNGLSKTQEVLYQKEFKTANRMYNRTKNQL</sequence>
<protein>
    <submittedName>
        <fullName evidence="2">YfhE family protein</fullName>
    </submittedName>
</protein>
<evidence type="ECO:0000313" key="2">
    <source>
        <dbReference type="EMBL" id="MDL4841862.1"/>
    </source>
</evidence>
<evidence type="ECO:0000313" key="3">
    <source>
        <dbReference type="Proteomes" id="UP001235343"/>
    </source>
</evidence>
<dbReference type="Pfam" id="PF14152">
    <property type="entry name" value="YfhE"/>
    <property type="match status" value="1"/>
</dbReference>
<keyword evidence="3" id="KW-1185">Reference proteome</keyword>
<dbReference type="RefSeq" id="WP_285933140.1">
    <property type="nucleotide sequence ID" value="NZ_JASTZU010000048.1"/>
</dbReference>
<proteinExistence type="predicted"/>
<gene>
    <name evidence="2" type="ORF">QQS35_15590</name>
</gene>
<dbReference type="InterPro" id="IPR025437">
    <property type="entry name" value="YfhE-like"/>
</dbReference>
<name>A0ABT7L7M2_9BACI</name>
<feature type="region of interest" description="Disordered" evidence="1">
    <location>
        <begin position="1"/>
        <end position="20"/>
    </location>
</feature>
<reference evidence="2 3" key="1">
    <citation type="submission" date="2023-06" db="EMBL/GenBank/DDBJ databases">
        <title>Aquibacillus rhizosphaerae LR5S19.</title>
        <authorList>
            <person name="Sun J.-Q."/>
        </authorList>
    </citation>
    <scope>NUCLEOTIDE SEQUENCE [LARGE SCALE GENOMIC DNA]</scope>
    <source>
        <strain evidence="2 3">LR5S19</strain>
    </source>
</reference>
<evidence type="ECO:0000256" key="1">
    <source>
        <dbReference type="SAM" id="MobiDB-lite"/>
    </source>
</evidence>